<evidence type="ECO:0000256" key="6">
    <source>
        <dbReference type="SAM" id="MobiDB-lite"/>
    </source>
</evidence>
<feature type="region of interest" description="Disordered" evidence="6">
    <location>
        <begin position="1"/>
        <end position="35"/>
    </location>
</feature>
<sequence>MDGGHHGSYYSPYNHNDPPASNSGTPPEDSGASARVYGVSNPSEFQVSEFFGLDDWMDVDPCTLMMGSQSVGFAHQTTWPLRDEMAGTNNIQQHENTDTRETGDSGGSTTTGASGKGKKVVREKIAFKTKSDIEILDDGFKWRKYGKKMVKNSPNPRYTFSLFIDQVQNSFI</sequence>
<dbReference type="Pfam" id="PF03106">
    <property type="entry name" value="WRKY"/>
    <property type="match status" value="1"/>
</dbReference>
<keyword evidence="3" id="KW-0238">DNA-binding</keyword>
<evidence type="ECO:0000313" key="8">
    <source>
        <dbReference type="EMBL" id="CAI9093749.1"/>
    </source>
</evidence>
<evidence type="ECO:0000256" key="5">
    <source>
        <dbReference type="ARBA" id="ARBA00023242"/>
    </source>
</evidence>
<dbReference type="PANTHER" id="PTHR31221:SF112">
    <property type="entry name" value="WRKY TRANSCRIPTION FACTOR 50-RELATED"/>
    <property type="match status" value="1"/>
</dbReference>
<dbReference type="GO" id="GO:0043565">
    <property type="term" value="F:sequence-specific DNA binding"/>
    <property type="evidence" value="ECO:0007669"/>
    <property type="project" value="InterPro"/>
</dbReference>
<feature type="region of interest" description="Disordered" evidence="6">
    <location>
        <begin position="94"/>
        <end position="117"/>
    </location>
</feature>
<dbReference type="Gene3D" id="2.20.25.80">
    <property type="entry name" value="WRKY domain"/>
    <property type="match status" value="1"/>
</dbReference>
<comment type="subcellular location">
    <subcellularLocation>
        <location evidence="1">Nucleus</location>
    </subcellularLocation>
</comment>
<gene>
    <name evidence="8" type="ORF">OLC1_LOCUS5079</name>
</gene>
<keyword evidence="2" id="KW-0805">Transcription regulation</keyword>
<keyword evidence="4" id="KW-0804">Transcription</keyword>
<evidence type="ECO:0000256" key="3">
    <source>
        <dbReference type="ARBA" id="ARBA00023125"/>
    </source>
</evidence>
<keyword evidence="5" id="KW-0539">Nucleus</keyword>
<organism evidence="8 9">
    <name type="scientific">Oldenlandia corymbosa var. corymbosa</name>
    <dbReference type="NCBI Taxonomy" id="529605"/>
    <lineage>
        <taxon>Eukaryota</taxon>
        <taxon>Viridiplantae</taxon>
        <taxon>Streptophyta</taxon>
        <taxon>Embryophyta</taxon>
        <taxon>Tracheophyta</taxon>
        <taxon>Spermatophyta</taxon>
        <taxon>Magnoliopsida</taxon>
        <taxon>eudicotyledons</taxon>
        <taxon>Gunneridae</taxon>
        <taxon>Pentapetalae</taxon>
        <taxon>asterids</taxon>
        <taxon>lamiids</taxon>
        <taxon>Gentianales</taxon>
        <taxon>Rubiaceae</taxon>
        <taxon>Rubioideae</taxon>
        <taxon>Spermacoceae</taxon>
        <taxon>Hedyotis-Oldenlandia complex</taxon>
        <taxon>Oldenlandia</taxon>
    </lineage>
</organism>
<evidence type="ECO:0000256" key="4">
    <source>
        <dbReference type="ARBA" id="ARBA00023163"/>
    </source>
</evidence>
<dbReference type="GO" id="GO:0005634">
    <property type="term" value="C:nucleus"/>
    <property type="evidence" value="ECO:0007669"/>
    <property type="project" value="UniProtKB-SubCell"/>
</dbReference>
<dbReference type="EMBL" id="OX459119">
    <property type="protein sequence ID" value="CAI9093749.1"/>
    <property type="molecule type" value="Genomic_DNA"/>
</dbReference>
<dbReference type="InterPro" id="IPR003657">
    <property type="entry name" value="WRKY_dom"/>
</dbReference>
<dbReference type="SMART" id="SM00774">
    <property type="entry name" value="WRKY"/>
    <property type="match status" value="1"/>
</dbReference>
<evidence type="ECO:0000256" key="2">
    <source>
        <dbReference type="ARBA" id="ARBA00023015"/>
    </source>
</evidence>
<protein>
    <submittedName>
        <fullName evidence="8">OLC1v1029310C1</fullName>
    </submittedName>
</protein>
<evidence type="ECO:0000313" key="9">
    <source>
        <dbReference type="Proteomes" id="UP001161247"/>
    </source>
</evidence>
<dbReference type="PANTHER" id="PTHR31221">
    <property type="entry name" value="WRKY TRANSCRIPTION FACTOR PROTEIN 1-RELATED"/>
    <property type="match status" value="1"/>
</dbReference>
<feature type="domain" description="WRKY" evidence="7">
    <location>
        <begin position="131"/>
        <end position="172"/>
    </location>
</feature>
<reference evidence="8" key="1">
    <citation type="submission" date="2023-03" db="EMBL/GenBank/DDBJ databases">
        <authorList>
            <person name="Julca I."/>
        </authorList>
    </citation>
    <scope>NUCLEOTIDE SEQUENCE</scope>
</reference>
<dbReference type="GO" id="GO:0003700">
    <property type="term" value="F:DNA-binding transcription factor activity"/>
    <property type="evidence" value="ECO:0007669"/>
    <property type="project" value="InterPro"/>
</dbReference>
<dbReference type="SUPFAM" id="SSF118290">
    <property type="entry name" value="WRKY DNA-binding domain"/>
    <property type="match status" value="1"/>
</dbReference>
<dbReference type="AlphaFoldDB" id="A0AAV1CDP6"/>
<feature type="compositionally biased region" description="Polar residues" evidence="6">
    <location>
        <begin position="11"/>
        <end position="25"/>
    </location>
</feature>
<evidence type="ECO:0000259" key="7">
    <source>
        <dbReference type="PROSITE" id="PS50811"/>
    </source>
</evidence>
<dbReference type="Proteomes" id="UP001161247">
    <property type="component" value="Chromosome 2"/>
</dbReference>
<accession>A0AAV1CDP6</accession>
<dbReference type="InterPro" id="IPR044810">
    <property type="entry name" value="WRKY_plant"/>
</dbReference>
<keyword evidence="9" id="KW-1185">Reference proteome</keyword>
<evidence type="ECO:0000256" key="1">
    <source>
        <dbReference type="ARBA" id="ARBA00004123"/>
    </source>
</evidence>
<proteinExistence type="predicted"/>
<name>A0AAV1CDP6_OLDCO</name>
<dbReference type="PROSITE" id="PS50811">
    <property type="entry name" value="WRKY"/>
    <property type="match status" value="1"/>
</dbReference>
<dbReference type="InterPro" id="IPR036576">
    <property type="entry name" value="WRKY_dom_sf"/>
</dbReference>